<comment type="caution">
    <text evidence="4">The sequence shown here is derived from an EMBL/GenBank/DDBJ whole genome shotgun (WGS) entry which is preliminary data.</text>
</comment>
<feature type="region of interest" description="Disordered" evidence="2">
    <location>
        <begin position="108"/>
        <end position="175"/>
    </location>
</feature>
<organism evidence="4 5">
    <name type="scientific">Demequina litoralis</name>
    <dbReference type="NCBI Taxonomy" id="3051660"/>
    <lineage>
        <taxon>Bacteria</taxon>
        <taxon>Bacillati</taxon>
        <taxon>Actinomycetota</taxon>
        <taxon>Actinomycetes</taxon>
        <taxon>Micrococcales</taxon>
        <taxon>Demequinaceae</taxon>
        <taxon>Demequina</taxon>
    </lineage>
</organism>
<keyword evidence="5" id="KW-1185">Reference proteome</keyword>
<proteinExistence type="predicted"/>
<evidence type="ECO:0000313" key="4">
    <source>
        <dbReference type="EMBL" id="MDN4474489.1"/>
    </source>
</evidence>
<reference evidence="4" key="1">
    <citation type="submission" date="2023-06" db="EMBL/GenBank/DDBJ databases">
        <title>Sysu t00192.</title>
        <authorList>
            <person name="Gao L."/>
            <person name="Fang B.-Z."/>
            <person name="Li W.-J."/>
        </authorList>
    </citation>
    <scope>NUCLEOTIDE SEQUENCE</scope>
    <source>
        <strain evidence="4">SYSU T00192</strain>
    </source>
</reference>
<accession>A0ABT8G6E6</accession>
<evidence type="ECO:0008006" key="6">
    <source>
        <dbReference type="Google" id="ProtNLM"/>
    </source>
</evidence>
<evidence type="ECO:0000256" key="2">
    <source>
        <dbReference type="SAM" id="MobiDB-lite"/>
    </source>
</evidence>
<gene>
    <name evidence="4" type="ORF">QQX09_01315</name>
</gene>
<feature type="coiled-coil region" evidence="1">
    <location>
        <begin position="39"/>
        <end position="81"/>
    </location>
</feature>
<dbReference type="Proteomes" id="UP001172728">
    <property type="component" value="Unassembled WGS sequence"/>
</dbReference>
<keyword evidence="3" id="KW-0472">Membrane</keyword>
<keyword evidence="3" id="KW-1133">Transmembrane helix</keyword>
<dbReference type="EMBL" id="JAUHPW010000001">
    <property type="protein sequence ID" value="MDN4474489.1"/>
    <property type="molecule type" value="Genomic_DNA"/>
</dbReference>
<keyword evidence="1" id="KW-0175">Coiled coil</keyword>
<sequence>MKAKQQTGIWVFAAIVLAIIVAAAAYFTLIGPELDNASAAKEEAQIARDANDLTELEIQKMKALEQEVPDWREQIAKVSLDLPPRTEQPALERLIASSLEKADLPLIDFSTGRPEPIDPLSQAGAEPPTVATESEEPDAASTPEPTESAATDDDLDTDGTTGGVAGDTTQPAAEPAAPFEGLLAMPITITTEGDPGDVLDFVKSLETQLTRFYTVTGFTIAKASPAEETPGRPELTEEQWTVQITGMVFSLLDDTRSFVDDETKELKEYKSGSKVENVFEPLEGTEQADAA</sequence>
<name>A0ABT8G6E6_9MICO</name>
<keyword evidence="3" id="KW-0812">Transmembrane</keyword>
<dbReference type="RefSeq" id="WP_301130900.1">
    <property type="nucleotide sequence ID" value="NZ_JAUHPW010000001.1"/>
</dbReference>
<feature type="transmembrane region" description="Helical" evidence="3">
    <location>
        <begin position="7"/>
        <end position="29"/>
    </location>
</feature>
<evidence type="ECO:0000313" key="5">
    <source>
        <dbReference type="Proteomes" id="UP001172728"/>
    </source>
</evidence>
<evidence type="ECO:0000256" key="1">
    <source>
        <dbReference type="SAM" id="Coils"/>
    </source>
</evidence>
<protein>
    <recommendedName>
        <fullName evidence="6">Pilus assembly protein PilO</fullName>
    </recommendedName>
</protein>
<evidence type="ECO:0000256" key="3">
    <source>
        <dbReference type="SAM" id="Phobius"/>
    </source>
</evidence>